<organism evidence="1">
    <name type="scientific">Ananas comosus var. bracteatus</name>
    <name type="common">red pineapple</name>
    <dbReference type="NCBI Taxonomy" id="296719"/>
    <lineage>
        <taxon>Eukaryota</taxon>
        <taxon>Viridiplantae</taxon>
        <taxon>Streptophyta</taxon>
        <taxon>Embryophyta</taxon>
        <taxon>Tracheophyta</taxon>
        <taxon>Spermatophyta</taxon>
        <taxon>Magnoliopsida</taxon>
        <taxon>Liliopsida</taxon>
        <taxon>Poales</taxon>
        <taxon>Bromeliaceae</taxon>
        <taxon>Bromelioideae</taxon>
        <taxon>Ananas</taxon>
    </lineage>
</organism>
<reference evidence="1" key="1">
    <citation type="submission" date="2020-07" db="EMBL/GenBank/DDBJ databases">
        <authorList>
            <person name="Lin J."/>
        </authorList>
    </citation>
    <scope>NUCLEOTIDE SEQUENCE</scope>
</reference>
<proteinExistence type="predicted"/>
<evidence type="ECO:0000313" key="1">
    <source>
        <dbReference type="EMBL" id="CAD1831677.1"/>
    </source>
</evidence>
<dbReference type="EMBL" id="LR862149">
    <property type="protein sequence ID" value="CAD1831677.1"/>
    <property type="molecule type" value="Genomic_DNA"/>
</dbReference>
<sequence length="134" mass="14703">MDDLFGYRCLIAVNHLHDIPKNLEIAFGTFHSRSLYKSKDGIALASTLVVIPLHRIMSGLPTTILTRTLMGAEGNVLDKAMSRKAKLLEGASSGAAQQTRKLTRRKIKSKSILCGVKLSDEESANLRMFMSADV</sequence>
<accession>A0A6V7PLJ3</accession>
<protein>
    <submittedName>
        <fullName evidence="1">Uncharacterized protein</fullName>
    </submittedName>
</protein>
<gene>
    <name evidence="1" type="ORF">CB5_LOCUS14888</name>
</gene>
<dbReference type="AlphaFoldDB" id="A0A6V7PLJ3"/>
<name>A0A6V7PLJ3_ANACO</name>